<evidence type="ECO:0000256" key="6">
    <source>
        <dbReference type="SAM" id="Phobius"/>
    </source>
</evidence>
<feature type="transmembrane region" description="Helical" evidence="6">
    <location>
        <begin position="224"/>
        <end position="242"/>
    </location>
</feature>
<evidence type="ECO:0000256" key="1">
    <source>
        <dbReference type="ARBA" id="ARBA00004651"/>
    </source>
</evidence>
<evidence type="ECO:0000256" key="3">
    <source>
        <dbReference type="ARBA" id="ARBA00022692"/>
    </source>
</evidence>
<evidence type="ECO:0000256" key="2">
    <source>
        <dbReference type="ARBA" id="ARBA00022475"/>
    </source>
</evidence>
<sequence>MTAVEVPPVPSAARRRREAAVPAALVSLALLGVNGLAYVMTVVAARLLAPEAFGELAALLGVMFIGVVPATGLQTSAALTLGANPADRPAVLARLHTATWMGAAAVGVLGLLAVAPLVSLLHLSGPTTVLWLIAVLVPHTLVGGYDGLLQGTRRYRRLALVNTTFGLLKSGGGITGLVVGGTPEAALIGMAVGCAGTAVVGWTFSGRPGFARGLRPHIVSAAKASGALLGLVLMVNLDLLLARHHLPAELAGEYAVASIFAKVAFWLPQGISVVLLPRLAHAGGRRRLLPVAAALVALVGATVTAATAVLGARALPLVGGAEYGDALGGATWVFAILGTLFALAQLLLYSGIAAADRVAAVAVWCAVTLEAVAVEVLAVRDGLTVLTIVGIAVAASVLLVGTGLLRLWHSHGLPFLGRSRSATG</sequence>
<dbReference type="PANTHER" id="PTHR30250:SF11">
    <property type="entry name" value="O-ANTIGEN TRANSPORTER-RELATED"/>
    <property type="match status" value="1"/>
</dbReference>
<evidence type="ECO:0000313" key="7">
    <source>
        <dbReference type="EMBL" id="MDT0275329.1"/>
    </source>
</evidence>
<proteinExistence type="predicted"/>
<keyword evidence="2" id="KW-1003">Cell membrane</keyword>
<reference evidence="8" key="1">
    <citation type="submission" date="2023-07" db="EMBL/GenBank/DDBJ databases">
        <title>30 novel species of actinomycetes from the DSMZ collection.</title>
        <authorList>
            <person name="Nouioui I."/>
        </authorList>
    </citation>
    <scope>NUCLEOTIDE SEQUENCE [LARGE SCALE GENOMIC DNA]</scope>
    <source>
        <strain evidence="8">DSM 46792</strain>
    </source>
</reference>
<evidence type="ECO:0000313" key="8">
    <source>
        <dbReference type="Proteomes" id="UP001183222"/>
    </source>
</evidence>
<dbReference type="InterPro" id="IPR050833">
    <property type="entry name" value="Poly_Biosynth_Transport"/>
</dbReference>
<organism evidence="7 8">
    <name type="scientific">Blastococcus goldschmidtiae</name>
    <dbReference type="NCBI Taxonomy" id="3075546"/>
    <lineage>
        <taxon>Bacteria</taxon>
        <taxon>Bacillati</taxon>
        <taxon>Actinomycetota</taxon>
        <taxon>Actinomycetes</taxon>
        <taxon>Geodermatophilales</taxon>
        <taxon>Geodermatophilaceae</taxon>
        <taxon>Blastococcus</taxon>
    </lineage>
</organism>
<dbReference type="Proteomes" id="UP001183222">
    <property type="component" value="Unassembled WGS sequence"/>
</dbReference>
<protein>
    <recommendedName>
        <fullName evidence="9">Membrane protein involved in the export of O-antigen and teichoic acid</fullName>
    </recommendedName>
</protein>
<feature type="transmembrane region" description="Helical" evidence="6">
    <location>
        <begin position="385"/>
        <end position="408"/>
    </location>
</feature>
<feature type="transmembrane region" description="Helical" evidence="6">
    <location>
        <begin position="185"/>
        <end position="204"/>
    </location>
</feature>
<dbReference type="EMBL" id="JAVREI010000002">
    <property type="protein sequence ID" value="MDT0275329.1"/>
    <property type="molecule type" value="Genomic_DNA"/>
</dbReference>
<name>A0ABU2K555_9ACTN</name>
<feature type="transmembrane region" description="Helical" evidence="6">
    <location>
        <begin position="288"/>
        <end position="310"/>
    </location>
</feature>
<feature type="transmembrane region" description="Helical" evidence="6">
    <location>
        <begin position="56"/>
        <end position="79"/>
    </location>
</feature>
<comment type="caution">
    <text evidence="7">The sequence shown here is derived from an EMBL/GenBank/DDBJ whole genome shotgun (WGS) entry which is preliminary data.</text>
</comment>
<evidence type="ECO:0008006" key="9">
    <source>
        <dbReference type="Google" id="ProtNLM"/>
    </source>
</evidence>
<dbReference type="PANTHER" id="PTHR30250">
    <property type="entry name" value="PST FAMILY PREDICTED COLANIC ACID TRANSPORTER"/>
    <property type="match status" value="1"/>
</dbReference>
<feature type="transmembrane region" description="Helical" evidence="6">
    <location>
        <begin position="361"/>
        <end position="379"/>
    </location>
</feature>
<evidence type="ECO:0000256" key="4">
    <source>
        <dbReference type="ARBA" id="ARBA00022989"/>
    </source>
</evidence>
<feature type="transmembrane region" description="Helical" evidence="6">
    <location>
        <begin position="160"/>
        <end position="179"/>
    </location>
</feature>
<gene>
    <name evidence="7" type="ORF">RM425_05385</name>
</gene>
<dbReference type="RefSeq" id="WP_311344152.1">
    <property type="nucleotide sequence ID" value="NZ_JAVREI010000002.1"/>
</dbReference>
<feature type="transmembrane region" description="Helical" evidence="6">
    <location>
        <begin position="254"/>
        <end position="276"/>
    </location>
</feature>
<feature type="transmembrane region" description="Helical" evidence="6">
    <location>
        <begin position="20"/>
        <end position="44"/>
    </location>
</feature>
<keyword evidence="5 6" id="KW-0472">Membrane</keyword>
<accession>A0ABU2K555</accession>
<comment type="subcellular location">
    <subcellularLocation>
        <location evidence="1">Cell membrane</location>
        <topology evidence="1">Multi-pass membrane protein</topology>
    </subcellularLocation>
</comment>
<evidence type="ECO:0000256" key="5">
    <source>
        <dbReference type="ARBA" id="ARBA00023136"/>
    </source>
</evidence>
<keyword evidence="3 6" id="KW-0812">Transmembrane</keyword>
<feature type="transmembrane region" description="Helical" evidence="6">
    <location>
        <begin position="330"/>
        <end position="349"/>
    </location>
</feature>
<feature type="transmembrane region" description="Helical" evidence="6">
    <location>
        <begin position="129"/>
        <end position="148"/>
    </location>
</feature>
<feature type="transmembrane region" description="Helical" evidence="6">
    <location>
        <begin position="100"/>
        <end position="123"/>
    </location>
</feature>
<keyword evidence="8" id="KW-1185">Reference proteome</keyword>
<keyword evidence="4 6" id="KW-1133">Transmembrane helix</keyword>